<evidence type="ECO:0000313" key="2">
    <source>
        <dbReference type="Proteomes" id="UP000289340"/>
    </source>
</evidence>
<dbReference type="PANTHER" id="PTHR24177">
    <property type="entry name" value="CASKIN"/>
    <property type="match status" value="1"/>
</dbReference>
<dbReference type="PANTHER" id="PTHR24177:SF292">
    <property type="entry name" value="ANKYRIN REPEAT FAMILY PROTEIN-RELATED"/>
    <property type="match status" value="1"/>
</dbReference>
<dbReference type="GO" id="GO:0016020">
    <property type="term" value="C:membrane"/>
    <property type="evidence" value="ECO:0007669"/>
    <property type="project" value="TreeGrafter"/>
</dbReference>
<reference evidence="1 2" key="1">
    <citation type="submission" date="2018-09" db="EMBL/GenBank/DDBJ databases">
        <title>A high-quality reference genome of wild soybean provides a powerful tool to mine soybean genomes.</title>
        <authorList>
            <person name="Xie M."/>
            <person name="Chung C.Y.L."/>
            <person name="Li M.-W."/>
            <person name="Wong F.-L."/>
            <person name="Chan T.-F."/>
            <person name="Lam H.-M."/>
        </authorList>
    </citation>
    <scope>NUCLEOTIDE SEQUENCE [LARGE SCALE GENOMIC DNA]</scope>
    <source>
        <strain evidence="2">cv. W05</strain>
        <tissue evidence="1">Hypocotyl of etiolated seedlings</tissue>
    </source>
</reference>
<accession>A0A445GU78</accession>
<protein>
    <submittedName>
        <fullName evidence="1">Uncharacterized protein</fullName>
    </submittedName>
</protein>
<organism evidence="1 2">
    <name type="scientific">Glycine soja</name>
    <name type="common">Wild soybean</name>
    <dbReference type="NCBI Taxonomy" id="3848"/>
    <lineage>
        <taxon>Eukaryota</taxon>
        <taxon>Viridiplantae</taxon>
        <taxon>Streptophyta</taxon>
        <taxon>Embryophyta</taxon>
        <taxon>Tracheophyta</taxon>
        <taxon>Spermatophyta</taxon>
        <taxon>Magnoliopsida</taxon>
        <taxon>eudicotyledons</taxon>
        <taxon>Gunneridae</taxon>
        <taxon>Pentapetalae</taxon>
        <taxon>rosids</taxon>
        <taxon>fabids</taxon>
        <taxon>Fabales</taxon>
        <taxon>Fabaceae</taxon>
        <taxon>Papilionoideae</taxon>
        <taxon>50 kb inversion clade</taxon>
        <taxon>NPAAA clade</taxon>
        <taxon>indigoferoid/millettioid clade</taxon>
        <taxon>Phaseoleae</taxon>
        <taxon>Glycine</taxon>
        <taxon>Glycine subgen. Soja</taxon>
    </lineage>
</organism>
<gene>
    <name evidence="1" type="ORF">D0Y65_041072</name>
</gene>
<dbReference type="AlphaFoldDB" id="A0A445GU78"/>
<dbReference type="EMBL" id="QZWG01000015">
    <property type="protein sequence ID" value="RZB64851.1"/>
    <property type="molecule type" value="Genomic_DNA"/>
</dbReference>
<name>A0A445GU78_GLYSO</name>
<dbReference type="Proteomes" id="UP000289340">
    <property type="component" value="Chromosome 15"/>
</dbReference>
<comment type="caution">
    <text evidence="1">The sequence shown here is derived from an EMBL/GenBank/DDBJ whole genome shotgun (WGS) entry which is preliminary data.</text>
</comment>
<keyword evidence="2" id="KW-1185">Reference proteome</keyword>
<evidence type="ECO:0000313" key="1">
    <source>
        <dbReference type="EMBL" id="RZB64851.1"/>
    </source>
</evidence>
<sequence length="235" mass="26349">MKTTDLEIQNKDNNTALCFGVAFGVTKIAKLMVERNINLPGIRGIRVKLATDYRCQSNISQSQVPSTFQDNLLVSELCQAVKYLGFEAVQKKKTLNAQALKDNNNHNILHLAGKLAPSDQFHVVSGAALQMQRELLWFKEVEKIIQPLFKEIKDSEGRTPQMLFTEEHKGLAKGEKWLKNTASSCMLVATLLSFSLFPTPQPFSLPLSSLHRFSSSSLLSRLPQTTQSVTDFFFT</sequence>
<proteinExistence type="predicted"/>